<dbReference type="RefSeq" id="WP_091815168.1">
    <property type="nucleotide sequence ID" value="NZ_FNCQ01000003.1"/>
</dbReference>
<feature type="region of interest" description="Disordered" evidence="1">
    <location>
        <begin position="1"/>
        <end position="25"/>
    </location>
</feature>
<evidence type="ECO:0000313" key="4">
    <source>
        <dbReference type="Proteomes" id="UP000198779"/>
    </source>
</evidence>
<keyword evidence="2" id="KW-1133">Transmembrane helix</keyword>
<dbReference type="AlphaFoldDB" id="A0A1G7TTK5"/>
<keyword evidence="4" id="KW-1185">Reference proteome</keyword>
<accession>A0A1G7TTK5</accession>
<name>A0A1G7TTK5_9BACT</name>
<proteinExistence type="predicted"/>
<keyword evidence="2" id="KW-0812">Transmembrane</keyword>
<gene>
    <name evidence="3" type="ORF">SAMN04487901_103133</name>
</gene>
<dbReference type="EMBL" id="FNCQ01000003">
    <property type="protein sequence ID" value="SDG38653.1"/>
    <property type="molecule type" value="Genomic_DNA"/>
</dbReference>
<organism evidence="3 4">
    <name type="scientific">Prevotella communis</name>
    <dbReference type="NCBI Taxonomy" id="2913614"/>
    <lineage>
        <taxon>Bacteria</taxon>
        <taxon>Pseudomonadati</taxon>
        <taxon>Bacteroidota</taxon>
        <taxon>Bacteroidia</taxon>
        <taxon>Bacteroidales</taxon>
        <taxon>Prevotellaceae</taxon>
        <taxon>Prevotella</taxon>
    </lineage>
</organism>
<feature type="transmembrane region" description="Helical" evidence="2">
    <location>
        <begin position="48"/>
        <end position="68"/>
    </location>
</feature>
<sequence length="186" mass="20713">MKKIDDILNGLQGQQPDVSNPDELTDRIMDSLPDLPTEQPKPARRIRLYVASAITVAASLLLLLTLQFNHGIEPDAQQPLEAEKVEPQTGTAKTKVMPEIEETPVVAQVTPVKPVRKARRKTISKSPDPHTEATPIASMAVADPAEQIEREYRAEANAIRQRGDQVMLHVAMLSEQQMGRMQYVEF</sequence>
<evidence type="ECO:0000313" key="3">
    <source>
        <dbReference type="EMBL" id="SDG38653.1"/>
    </source>
</evidence>
<dbReference type="STRING" id="645274.SAMN04487901_103133"/>
<protein>
    <submittedName>
        <fullName evidence="3">Uncharacterized protein</fullName>
    </submittedName>
</protein>
<evidence type="ECO:0000256" key="2">
    <source>
        <dbReference type="SAM" id="Phobius"/>
    </source>
</evidence>
<reference evidence="4" key="1">
    <citation type="submission" date="2016-10" db="EMBL/GenBank/DDBJ databases">
        <authorList>
            <person name="Varghese N."/>
            <person name="Submissions S."/>
        </authorList>
    </citation>
    <scope>NUCLEOTIDE SEQUENCE [LARGE SCALE GENOMIC DNA]</scope>
    <source>
        <strain evidence="4">BP1-148</strain>
    </source>
</reference>
<dbReference type="Proteomes" id="UP000198779">
    <property type="component" value="Unassembled WGS sequence"/>
</dbReference>
<keyword evidence="2" id="KW-0472">Membrane</keyword>
<evidence type="ECO:0000256" key="1">
    <source>
        <dbReference type="SAM" id="MobiDB-lite"/>
    </source>
</evidence>